<dbReference type="InterPro" id="IPR036322">
    <property type="entry name" value="WD40_repeat_dom_sf"/>
</dbReference>
<dbReference type="GO" id="GO:0005096">
    <property type="term" value="F:GTPase activator activity"/>
    <property type="evidence" value="ECO:0007669"/>
    <property type="project" value="TreeGrafter"/>
</dbReference>
<dbReference type="GO" id="GO:0005886">
    <property type="term" value="C:plasma membrane"/>
    <property type="evidence" value="ECO:0007669"/>
    <property type="project" value="TreeGrafter"/>
</dbReference>
<dbReference type="GO" id="GO:0006887">
    <property type="term" value="P:exocytosis"/>
    <property type="evidence" value="ECO:0007669"/>
    <property type="project" value="TreeGrafter"/>
</dbReference>
<evidence type="ECO:0000313" key="2">
    <source>
        <dbReference type="Proteomes" id="UP000277204"/>
    </source>
</evidence>
<dbReference type="PANTHER" id="PTHR10241">
    <property type="entry name" value="LETHAL 2 GIANT LARVAE PROTEIN"/>
    <property type="match status" value="1"/>
</dbReference>
<proteinExistence type="predicted"/>
<reference evidence="1 2" key="1">
    <citation type="submission" date="2018-11" db="EMBL/GenBank/DDBJ databases">
        <authorList>
            <consortium name="Pathogen Informatics"/>
        </authorList>
    </citation>
    <scope>NUCLEOTIDE SEQUENCE [LARGE SCALE GENOMIC DNA]</scope>
    <source>
        <strain evidence="1 2">Zambia</strain>
    </source>
</reference>
<dbReference type="GO" id="GO:0045159">
    <property type="term" value="F:myosin II binding"/>
    <property type="evidence" value="ECO:0007669"/>
    <property type="project" value="TreeGrafter"/>
</dbReference>
<dbReference type="STRING" id="48269.A0A183MTS5"/>
<dbReference type="GO" id="GO:0005737">
    <property type="term" value="C:cytoplasm"/>
    <property type="evidence" value="ECO:0007669"/>
    <property type="project" value="TreeGrafter"/>
</dbReference>
<evidence type="ECO:0000313" key="1">
    <source>
        <dbReference type="EMBL" id="VDP31630.1"/>
    </source>
</evidence>
<dbReference type="GO" id="GO:0019905">
    <property type="term" value="F:syntaxin binding"/>
    <property type="evidence" value="ECO:0007669"/>
    <property type="project" value="TreeGrafter"/>
</dbReference>
<name>A0A183MTS5_9TREM</name>
<accession>A0A183MTS5</accession>
<dbReference type="Gene3D" id="2.130.10.10">
    <property type="entry name" value="YVTN repeat-like/Quinoprotein amine dehydrogenase"/>
    <property type="match status" value="1"/>
</dbReference>
<dbReference type="AlphaFoldDB" id="A0A183MTS5"/>
<dbReference type="InterPro" id="IPR015943">
    <property type="entry name" value="WD40/YVTN_repeat-like_dom_sf"/>
</dbReference>
<organism evidence="1 2">
    <name type="scientific">Schistosoma margrebowiei</name>
    <dbReference type="NCBI Taxonomy" id="48269"/>
    <lineage>
        <taxon>Eukaryota</taxon>
        <taxon>Metazoa</taxon>
        <taxon>Spiralia</taxon>
        <taxon>Lophotrochozoa</taxon>
        <taxon>Platyhelminthes</taxon>
        <taxon>Trematoda</taxon>
        <taxon>Digenea</taxon>
        <taxon>Strigeidida</taxon>
        <taxon>Schistosomatoidea</taxon>
        <taxon>Schistosomatidae</taxon>
        <taxon>Schistosoma</taxon>
    </lineage>
</organism>
<keyword evidence="2" id="KW-1185">Reference proteome</keyword>
<sequence>MFYSCFCNHSLTCGHLPVGSSWLYLGTDKGNVNFISVQRFTTSGYVINWNKAIDLSQSSHPGKVIQIAENPQDSNKILIGYSSGFLVLWDLKTKQGDARFKHTDIPDSDSLLTPMYCLKYLEKLVALEPEKLLLHIFDQLSFRETRFLTRHSKVSEFANLDIRLSSSLLGNKMLRVNINKDRILIHLHTSLLKGYAKLFNK</sequence>
<dbReference type="Proteomes" id="UP000277204">
    <property type="component" value="Unassembled WGS sequence"/>
</dbReference>
<protein>
    <submittedName>
        <fullName evidence="1">Uncharacterized protein</fullName>
    </submittedName>
</protein>
<gene>
    <name evidence="1" type="ORF">SMRZ_LOCUS19450</name>
</gene>
<dbReference type="SUPFAM" id="SSF50978">
    <property type="entry name" value="WD40 repeat-like"/>
    <property type="match status" value="1"/>
</dbReference>
<dbReference type="PANTHER" id="PTHR10241:SF25">
    <property type="entry name" value="TOMOSYN, ISOFORM C"/>
    <property type="match status" value="1"/>
</dbReference>
<dbReference type="GO" id="GO:0006893">
    <property type="term" value="P:Golgi to plasma membrane transport"/>
    <property type="evidence" value="ECO:0007669"/>
    <property type="project" value="TreeGrafter"/>
</dbReference>
<dbReference type="EMBL" id="UZAI01017969">
    <property type="protein sequence ID" value="VDP31630.1"/>
    <property type="molecule type" value="Genomic_DNA"/>
</dbReference>